<dbReference type="EMBL" id="CP012673">
    <property type="protein sequence ID" value="AUX40599.1"/>
    <property type="molecule type" value="Genomic_DNA"/>
</dbReference>
<dbReference type="Pfam" id="PF03168">
    <property type="entry name" value="LEA_2"/>
    <property type="match status" value="1"/>
</dbReference>
<dbReference type="AlphaFoldDB" id="A0A2L0EMT2"/>
<reference evidence="2 3" key="1">
    <citation type="submission" date="2015-09" db="EMBL/GenBank/DDBJ databases">
        <title>Sorangium comparison.</title>
        <authorList>
            <person name="Zaburannyi N."/>
            <person name="Bunk B."/>
            <person name="Overmann J."/>
            <person name="Mueller R."/>
        </authorList>
    </citation>
    <scope>NUCLEOTIDE SEQUENCE [LARGE SCALE GENOMIC DNA]</scope>
    <source>
        <strain evidence="2 3">So ce26</strain>
    </source>
</reference>
<sequence>MRSLLLAAALTLAACSRPDPPTLRPELAAVTAITARGIDLRVQLQVYNPNGIDLSTRSLKANVLLDGKHDVGTVTVPAPLKLASKQWTRLDVPLSVKWQDLTSIAALTAQRRGVPYQVDGTVAIGGETLNVDVPFRLTGTITHEQLIQAVQNSLPGLPLPGLP</sequence>
<dbReference type="InterPro" id="IPR013990">
    <property type="entry name" value="WHy-dom"/>
</dbReference>
<organism evidence="2 3">
    <name type="scientific">Sorangium cellulosum</name>
    <name type="common">Polyangium cellulosum</name>
    <dbReference type="NCBI Taxonomy" id="56"/>
    <lineage>
        <taxon>Bacteria</taxon>
        <taxon>Pseudomonadati</taxon>
        <taxon>Myxococcota</taxon>
        <taxon>Polyangia</taxon>
        <taxon>Polyangiales</taxon>
        <taxon>Polyangiaceae</taxon>
        <taxon>Sorangium</taxon>
    </lineage>
</organism>
<gene>
    <name evidence="2" type="ORF">SOCE26_020000</name>
</gene>
<dbReference type="Proteomes" id="UP000238348">
    <property type="component" value="Chromosome"/>
</dbReference>
<dbReference type="InterPro" id="IPR004864">
    <property type="entry name" value="LEA_2"/>
</dbReference>
<name>A0A2L0EMT2_SORCE</name>
<dbReference type="SMART" id="SM00769">
    <property type="entry name" value="WHy"/>
    <property type="match status" value="1"/>
</dbReference>
<proteinExistence type="predicted"/>
<evidence type="ECO:0000313" key="3">
    <source>
        <dbReference type="Proteomes" id="UP000238348"/>
    </source>
</evidence>
<feature type="domain" description="Water stress and hypersensitive response" evidence="1">
    <location>
        <begin position="25"/>
        <end position="140"/>
    </location>
</feature>
<dbReference type="PROSITE" id="PS51257">
    <property type="entry name" value="PROKAR_LIPOPROTEIN"/>
    <property type="match status" value="1"/>
</dbReference>
<dbReference type="OrthoDB" id="5512393at2"/>
<dbReference type="SUPFAM" id="SSF117070">
    <property type="entry name" value="LEA14-like"/>
    <property type="match status" value="1"/>
</dbReference>
<accession>A0A2L0EMT2</accession>
<dbReference type="GO" id="GO:0009269">
    <property type="term" value="P:response to desiccation"/>
    <property type="evidence" value="ECO:0007669"/>
    <property type="project" value="InterPro"/>
</dbReference>
<evidence type="ECO:0000313" key="2">
    <source>
        <dbReference type="EMBL" id="AUX40599.1"/>
    </source>
</evidence>
<protein>
    <recommendedName>
        <fullName evidence="1">Water stress and hypersensitive response domain-containing protein</fullName>
    </recommendedName>
</protein>
<evidence type="ECO:0000259" key="1">
    <source>
        <dbReference type="SMART" id="SM00769"/>
    </source>
</evidence>
<dbReference type="Gene3D" id="2.60.40.1820">
    <property type="match status" value="1"/>
</dbReference>